<feature type="domain" description="Thiamine pyrophosphate enzyme central" evidence="10">
    <location>
        <begin position="205"/>
        <end position="333"/>
    </location>
</feature>
<evidence type="ECO:0000313" key="13">
    <source>
        <dbReference type="EMBL" id="AEX33309.1"/>
    </source>
</evidence>
<comment type="cofactor">
    <cofactor evidence="8">
        <name>Mg(2+)</name>
        <dbReference type="ChEBI" id="CHEBI:18420"/>
    </cofactor>
    <text evidence="8">Binds 1 Mg(2+) per subunit.</text>
</comment>
<accession>H2D0Q0</accession>
<dbReference type="Pfam" id="PF00205">
    <property type="entry name" value="TPP_enzyme_M"/>
    <property type="match status" value="1"/>
</dbReference>
<evidence type="ECO:0000256" key="4">
    <source>
        <dbReference type="ARBA" id="ARBA00022793"/>
    </source>
</evidence>
<dbReference type="AlphaFoldDB" id="H2D0Q0"/>
<evidence type="ECO:0000259" key="11">
    <source>
        <dbReference type="Pfam" id="PF02775"/>
    </source>
</evidence>
<name>H2D0Q0_9TRYP</name>
<dbReference type="GO" id="GO:0005829">
    <property type="term" value="C:cytosol"/>
    <property type="evidence" value="ECO:0007669"/>
    <property type="project" value="TreeGrafter"/>
</dbReference>
<evidence type="ECO:0000256" key="3">
    <source>
        <dbReference type="ARBA" id="ARBA00022723"/>
    </source>
</evidence>
<dbReference type="PANTHER" id="PTHR43452:SF30">
    <property type="entry name" value="PYRUVATE DECARBOXYLASE ISOZYME 1-RELATED"/>
    <property type="match status" value="1"/>
</dbReference>
<feature type="domain" description="Thiamine pyrophosphate enzyme N-terminal TPP-binding" evidence="12">
    <location>
        <begin position="7"/>
        <end position="116"/>
    </location>
</feature>
<dbReference type="InterPro" id="IPR012000">
    <property type="entry name" value="Thiamin_PyroP_enz_cen_dom"/>
</dbReference>
<evidence type="ECO:0000256" key="5">
    <source>
        <dbReference type="ARBA" id="ARBA00022842"/>
    </source>
</evidence>
<dbReference type="FunFam" id="3.40.50.970:FF:000019">
    <property type="entry name" value="Pyruvate decarboxylase isozyme"/>
    <property type="match status" value="1"/>
</dbReference>
<dbReference type="CDD" id="cd02005">
    <property type="entry name" value="TPP_PDC_IPDC"/>
    <property type="match status" value="1"/>
</dbReference>
<evidence type="ECO:0000256" key="2">
    <source>
        <dbReference type="ARBA" id="ARBA00007812"/>
    </source>
</evidence>
<dbReference type="CDD" id="cd07038">
    <property type="entry name" value="TPP_PYR_PDC_IPDC_like"/>
    <property type="match status" value="1"/>
</dbReference>
<reference evidence="13" key="1">
    <citation type="journal article" date="2012" name="Infect. Genet. Evol.">
        <title>Horizontal gene transfer confers fermentative metabolism in the respiratory-deficient plant trypanosomatid Phytomonas serpens.</title>
        <authorList>
            <person name="Ienne S."/>
            <person name="Pappas G.Jr."/>
            <person name="Benabdellah K."/>
            <person name="Gonzalez A."/>
            <person name="Zingales B."/>
        </authorList>
    </citation>
    <scope>NUCLEOTIDE SEQUENCE</scope>
    <source>
        <strain evidence="13">TCC 060</strain>
    </source>
</reference>
<dbReference type="EMBL" id="JN400885">
    <property type="protein sequence ID" value="AEX33309.1"/>
    <property type="molecule type" value="Genomic_DNA"/>
</dbReference>
<dbReference type="InterPro" id="IPR012110">
    <property type="entry name" value="PDC/IPDC-like"/>
</dbReference>
<dbReference type="GO" id="GO:0004737">
    <property type="term" value="F:pyruvate decarboxylase activity"/>
    <property type="evidence" value="ECO:0007669"/>
    <property type="project" value="TreeGrafter"/>
</dbReference>
<protein>
    <submittedName>
        <fullName evidence="13">Pyruvate/indolepyruvate decarboxylase</fullName>
    </submittedName>
</protein>
<keyword evidence="4" id="KW-0210">Decarboxylase</keyword>
<evidence type="ECO:0000256" key="7">
    <source>
        <dbReference type="ARBA" id="ARBA00023239"/>
    </source>
</evidence>
<dbReference type="GO" id="GO:0000949">
    <property type="term" value="P:aromatic amino acid family catabolic process to alcohol via Ehrlich pathway"/>
    <property type="evidence" value="ECO:0007669"/>
    <property type="project" value="TreeGrafter"/>
</dbReference>
<feature type="binding site" evidence="8">
    <location>
        <position position="465"/>
    </location>
    <ligand>
        <name>Mg(2+)</name>
        <dbReference type="ChEBI" id="CHEBI:18420"/>
    </ligand>
</feature>
<proteinExistence type="inferred from homology"/>
<comment type="similarity">
    <text evidence="2 9">Belongs to the TPP enzyme family.</text>
</comment>
<sequence length="548" mass="60232">MPSETYNVGCYLLDRIVELGCTELFGVPGDYNLRFLDDVVANEKLNWVGCCNELNGAYAADGYARCRGIGAVLTTYGVGELSALNALAGAYAEFNPVVHIVGAPSTADVDAQLMKHHTLGEGYFHHFCLMSEQISCATTRLTARNAVIEIDRVLTEIRYQRKPGYIMLPMDVAVFKVDPPVAPMAVRQPELCPESLKAFAAGVDEKLRVAKRPAALVGYLCDRFACNALAQKLVDEAKIPFAHMLLGKGALNEQSESYIGCYFGATCNEYVRKTIEESDACVLIGVKFHDFGTGYFSHKIDSENTIHILPFCARIGLTRFPQVPMALAIEAVFTAAMKYCSAWPKSFMKPPSFDKPKDDKFNGHHFWSEVQAGLTEGDIVVVDQGTSSAASAGLILPKNGTLIVQCLWGSIGYSIPAAFGAQIAKPDRRVVLAVGDGSAQMTVQEWGSFMRFGLHPLIFLVNNDGYVIERVIHGWNAVYNDIGAWNWTALIKALTVKDDPEAVTVQEPGKILPIMERTQKNRDKLVFVEVMLGRHEMPVVSLAWKPMN</sequence>
<dbReference type="SUPFAM" id="SSF52467">
    <property type="entry name" value="DHS-like NAD/FAD-binding domain"/>
    <property type="match status" value="1"/>
</dbReference>
<keyword evidence="6 9" id="KW-0786">Thiamine pyrophosphate</keyword>
<dbReference type="InterPro" id="IPR029061">
    <property type="entry name" value="THDP-binding"/>
</dbReference>
<dbReference type="InterPro" id="IPR029035">
    <property type="entry name" value="DHS-like_NAD/FAD-binding_dom"/>
</dbReference>
<dbReference type="GO" id="GO:0000287">
    <property type="term" value="F:magnesium ion binding"/>
    <property type="evidence" value="ECO:0007669"/>
    <property type="project" value="InterPro"/>
</dbReference>
<keyword evidence="5 8" id="KW-0460">Magnesium</keyword>
<keyword evidence="13" id="KW-0670">Pyruvate</keyword>
<dbReference type="PIRSF" id="PIRSF036565">
    <property type="entry name" value="Pyruvt_ip_decrb"/>
    <property type="match status" value="1"/>
</dbReference>
<evidence type="ECO:0000256" key="6">
    <source>
        <dbReference type="ARBA" id="ARBA00023052"/>
    </source>
</evidence>
<evidence type="ECO:0000259" key="12">
    <source>
        <dbReference type="Pfam" id="PF02776"/>
    </source>
</evidence>
<evidence type="ECO:0000256" key="9">
    <source>
        <dbReference type="RuleBase" id="RU362132"/>
    </source>
</evidence>
<evidence type="ECO:0000256" key="1">
    <source>
        <dbReference type="ARBA" id="ARBA00001964"/>
    </source>
</evidence>
<dbReference type="PANTHER" id="PTHR43452">
    <property type="entry name" value="PYRUVATE DECARBOXYLASE"/>
    <property type="match status" value="1"/>
</dbReference>
<dbReference type="GO" id="GO:0030976">
    <property type="term" value="F:thiamine pyrophosphate binding"/>
    <property type="evidence" value="ECO:0007669"/>
    <property type="project" value="InterPro"/>
</dbReference>
<dbReference type="InterPro" id="IPR047214">
    <property type="entry name" value="TPP_PDC_IPDC"/>
</dbReference>
<dbReference type="InterPro" id="IPR012001">
    <property type="entry name" value="Thiamin_PyroP_enz_TPP-bd_dom"/>
</dbReference>
<dbReference type="Pfam" id="PF02775">
    <property type="entry name" value="TPP_enzyme_C"/>
    <property type="match status" value="1"/>
</dbReference>
<dbReference type="Gene3D" id="3.40.50.970">
    <property type="match status" value="2"/>
</dbReference>
<dbReference type="SUPFAM" id="SSF52518">
    <property type="entry name" value="Thiamin diphosphate-binding fold (THDP-binding)"/>
    <property type="match status" value="2"/>
</dbReference>
<evidence type="ECO:0000259" key="10">
    <source>
        <dbReference type="Pfam" id="PF00205"/>
    </source>
</evidence>
<keyword evidence="3 8" id="KW-0479">Metal-binding</keyword>
<feature type="binding site" evidence="8">
    <location>
        <position position="463"/>
    </location>
    <ligand>
        <name>Mg(2+)</name>
        <dbReference type="ChEBI" id="CHEBI:18420"/>
    </ligand>
</feature>
<organism evidence="13">
    <name type="scientific">Phytomonas serpens</name>
    <dbReference type="NCBI Taxonomy" id="5707"/>
    <lineage>
        <taxon>Eukaryota</taxon>
        <taxon>Discoba</taxon>
        <taxon>Euglenozoa</taxon>
        <taxon>Kinetoplastea</taxon>
        <taxon>Metakinetoplastina</taxon>
        <taxon>Trypanosomatida</taxon>
        <taxon>Trypanosomatidae</taxon>
        <taxon>Phytomonas</taxon>
    </lineage>
</organism>
<dbReference type="InterPro" id="IPR047213">
    <property type="entry name" value="TPP_PYR_PDC_IPDC-like"/>
</dbReference>
<dbReference type="FunFam" id="3.40.50.970:FF:000024">
    <property type="entry name" value="Pyruvate decarboxylase isozyme"/>
    <property type="match status" value="1"/>
</dbReference>
<keyword evidence="7" id="KW-0456">Lyase</keyword>
<feature type="binding site" evidence="8">
    <location>
        <position position="436"/>
    </location>
    <ligand>
        <name>Mg(2+)</name>
        <dbReference type="ChEBI" id="CHEBI:18420"/>
    </ligand>
</feature>
<dbReference type="Pfam" id="PF02776">
    <property type="entry name" value="TPP_enzyme_N"/>
    <property type="match status" value="1"/>
</dbReference>
<dbReference type="InterPro" id="IPR011766">
    <property type="entry name" value="TPP_enzyme_TPP-bd"/>
</dbReference>
<feature type="domain" description="Thiamine pyrophosphate enzyme TPP-binding" evidence="11">
    <location>
        <begin position="395"/>
        <end position="530"/>
    </location>
</feature>
<evidence type="ECO:0000256" key="8">
    <source>
        <dbReference type="PIRSR" id="PIRSR036565-2"/>
    </source>
</evidence>
<dbReference type="Gene3D" id="3.40.50.1220">
    <property type="entry name" value="TPP-binding domain"/>
    <property type="match status" value="1"/>
</dbReference>
<comment type="cofactor">
    <cofactor evidence="1">
        <name>thiamine diphosphate</name>
        <dbReference type="ChEBI" id="CHEBI:58937"/>
    </cofactor>
</comment>